<sequence>MRIYLHIGFPKTGSTAIQAHLVMNRQWLSSRGYALADTGHSEGYGHVQLFEDPALSLLDSLKQEIDQLQSQGIEHVILSFEGVVTLGRKKLEKIHAALSEHEIFIVAYIREQSEVVQSGYFQAAKQRPQKRIIADYHSNKKLITPKHINYQTTLEKFEGVFGREALIIHVYEKEALKEQDVVVDFLAILGLEKDDNFVKAATLQNISLDPGAVYLLNMLDGYFNDAEGREKLVDTLLTRIANEGAKGKYFLSRENTDYIREFYTASNRYVQQRYIKSSDYQDLFSYSKKTHCDNFEQFAAMGSETLEFLNQYNKFRSWQGVELTGKDLQSLASPADGWSSPEPWGVWSDNDESFLRFRLPVTTTSPFKHTLAITLTGDYFEGNDQTRVIINDQIDETVSLLEHEFRVSIPALDQYRTVEIKLCHQHPTSPADIGAGDDIRRLAYALKKLSYQVID</sequence>
<keyword evidence="3" id="KW-1185">Reference proteome</keyword>
<evidence type="ECO:0000313" key="2">
    <source>
        <dbReference type="EMBL" id="ARN74940.1"/>
    </source>
</evidence>
<dbReference type="InterPro" id="IPR027417">
    <property type="entry name" value="P-loop_NTPase"/>
</dbReference>
<name>A0A1X9NA58_9GAMM</name>
<evidence type="ECO:0000259" key="1">
    <source>
        <dbReference type="Pfam" id="PF22895"/>
    </source>
</evidence>
<proteinExistence type="predicted"/>
<dbReference type="STRING" id="716816.BST96_12945"/>
<feature type="domain" description="DUF7024" evidence="1">
    <location>
        <begin position="335"/>
        <end position="449"/>
    </location>
</feature>
<organism evidence="2 3">
    <name type="scientific">Oceanicoccus sagamiensis</name>
    <dbReference type="NCBI Taxonomy" id="716816"/>
    <lineage>
        <taxon>Bacteria</taxon>
        <taxon>Pseudomonadati</taxon>
        <taxon>Pseudomonadota</taxon>
        <taxon>Gammaproteobacteria</taxon>
        <taxon>Cellvibrionales</taxon>
        <taxon>Spongiibacteraceae</taxon>
        <taxon>Oceanicoccus</taxon>
    </lineage>
</organism>
<gene>
    <name evidence="2" type="ORF">BST96_12945</name>
</gene>
<dbReference type="Pfam" id="PF22895">
    <property type="entry name" value="DUF7024"/>
    <property type="match status" value="1"/>
</dbReference>
<dbReference type="EMBL" id="CP019343">
    <property type="protein sequence ID" value="ARN74940.1"/>
    <property type="molecule type" value="Genomic_DNA"/>
</dbReference>
<reference evidence="2 3" key="1">
    <citation type="submission" date="2016-11" db="EMBL/GenBank/DDBJ databases">
        <title>Trade-off between light-utilization and light-protection in marine flavobacteria.</title>
        <authorList>
            <person name="Kumagai Y."/>
        </authorList>
    </citation>
    <scope>NUCLEOTIDE SEQUENCE [LARGE SCALE GENOMIC DNA]</scope>
    <source>
        <strain evidence="2 3">NBRC 107125</strain>
    </source>
</reference>
<protein>
    <recommendedName>
        <fullName evidence="1">DUF7024 domain-containing protein</fullName>
    </recommendedName>
</protein>
<dbReference type="AlphaFoldDB" id="A0A1X9NA58"/>
<dbReference type="Gene3D" id="3.40.50.300">
    <property type="entry name" value="P-loop containing nucleotide triphosphate hydrolases"/>
    <property type="match status" value="1"/>
</dbReference>
<dbReference type="Proteomes" id="UP000193450">
    <property type="component" value="Chromosome"/>
</dbReference>
<dbReference type="KEGG" id="osg:BST96_12945"/>
<dbReference type="RefSeq" id="WP_085759107.1">
    <property type="nucleotide sequence ID" value="NZ_CP019343.1"/>
</dbReference>
<dbReference type="OrthoDB" id="547265at2"/>
<dbReference type="InterPro" id="IPR054288">
    <property type="entry name" value="DUF7024"/>
</dbReference>
<dbReference type="SUPFAM" id="SSF52540">
    <property type="entry name" value="P-loop containing nucleoside triphosphate hydrolases"/>
    <property type="match status" value="1"/>
</dbReference>
<accession>A0A1X9NA58</accession>
<evidence type="ECO:0000313" key="3">
    <source>
        <dbReference type="Proteomes" id="UP000193450"/>
    </source>
</evidence>